<reference evidence="2" key="1">
    <citation type="journal article" date="2019" name="Int. J. Syst. Evol. Microbiol.">
        <title>The Global Catalogue of Microorganisms (GCM) 10K type strain sequencing project: providing services to taxonomists for standard genome sequencing and annotation.</title>
        <authorList>
            <consortium name="The Broad Institute Genomics Platform"/>
            <consortium name="The Broad Institute Genome Sequencing Center for Infectious Disease"/>
            <person name="Wu L."/>
            <person name="Ma J."/>
        </authorList>
    </citation>
    <scope>NUCLEOTIDE SEQUENCE [LARGE SCALE GENOMIC DNA]</scope>
    <source>
        <strain evidence="2">ICMP 19515</strain>
    </source>
</reference>
<name>A0ABV7MR23_9HYPH</name>
<dbReference type="InterPro" id="IPR038128">
    <property type="entry name" value="Gamma_PGA_hydro_sf"/>
</dbReference>
<keyword evidence="2" id="KW-1185">Reference proteome</keyword>
<dbReference type="RefSeq" id="WP_378980133.1">
    <property type="nucleotide sequence ID" value="NZ_JBHRVD010000001.1"/>
</dbReference>
<dbReference type="InterPro" id="IPR008585">
    <property type="entry name" value="Gamma_PGA_hydro"/>
</dbReference>
<dbReference type="Gene3D" id="3.40.630.100">
    <property type="entry name" value="Poly-gamma-glutamate hydrolase, zinc-binding motif"/>
    <property type="match status" value="1"/>
</dbReference>
<gene>
    <name evidence="1" type="ORF">ACFOJ9_17205</name>
</gene>
<accession>A0ABV7MR23</accession>
<dbReference type="GO" id="GO:0016787">
    <property type="term" value="F:hydrolase activity"/>
    <property type="evidence" value="ECO:0007669"/>
    <property type="project" value="UniProtKB-KW"/>
</dbReference>
<organism evidence="1 2">
    <name type="scientific">Mesorhizobium cantuariense</name>
    <dbReference type="NCBI Taxonomy" id="1300275"/>
    <lineage>
        <taxon>Bacteria</taxon>
        <taxon>Pseudomonadati</taxon>
        <taxon>Pseudomonadota</taxon>
        <taxon>Alphaproteobacteria</taxon>
        <taxon>Hyphomicrobiales</taxon>
        <taxon>Phyllobacteriaceae</taxon>
        <taxon>Mesorhizobium</taxon>
    </lineage>
</organism>
<dbReference type="Proteomes" id="UP001595648">
    <property type="component" value="Unassembled WGS sequence"/>
</dbReference>
<evidence type="ECO:0000313" key="2">
    <source>
        <dbReference type="Proteomes" id="UP001595648"/>
    </source>
</evidence>
<protein>
    <submittedName>
        <fullName evidence="1">Poly-gamma-glutamate hydrolase family protein</fullName>
    </submittedName>
</protein>
<dbReference type="EMBL" id="JBHRVD010000001">
    <property type="protein sequence ID" value="MFC3323507.1"/>
    <property type="molecule type" value="Genomic_DNA"/>
</dbReference>
<keyword evidence="1" id="KW-0378">Hydrolase</keyword>
<comment type="caution">
    <text evidence="1">The sequence shown here is derived from an EMBL/GenBank/DDBJ whole genome shotgun (WGS) entry which is preliminary data.</text>
</comment>
<dbReference type="Pfam" id="PF05908">
    <property type="entry name" value="Gamma_PGA_hydro"/>
    <property type="match status" value="1"/>
</dbReference>
<proteinExistence type="predicted"/>
<sequence>MGDRYCDFAELEKAEREGTHFRRFSKRRASNIAIIAPHGGTIEPGTSEIALAIAEDDFQFYCFEGLVDAKHERFHITSTRFDEPQCLALIKPCDVVIAVHGLEGSSKKVDVGGMDIWLRDQISRKIGEAGFGSQTMSTGNHAATNRRNICNLGKMGRGVQLEITRGLRDAFLVSDPKRSWVISAACDSVGVAKHRRRIPCGPISPEPSMPAKGCGIQAI</sequence>
<evidence type="ECO:0000313" key="1">
    <source>
        <dbReference type="EMBL" id="MFC3323507.1"/>
    </source>
</evidence>